<dbReference type="Pfam" id="PF01872">
    <property type="entry name" value="RibD_C"/>
    <property type="match status" value="1"/>
</dbReference>
<dbReference type="PANTHER" id="PTHR38011">
    <property type="entry name" value="DIHYDROFOLATE REDUCTASE FAMILY PROTEIN (AFU_ORTHOLOGUE AFUA_8G06820)"/>
    <property type="match status" value="1"/>
</dbReference>
<name>A0ABV9UYM0_9ACTN</name>
<accession>A0ABV9UYM0</accession>
<dbReference type="Gene3D" id="3.40.430.10">
    <property type="entry name" value="Dihydrofolate Reductase, subunit A"/>
    <property type="match status" value="1"/>
</dbReference>
<organism evidence="2 3">
    <name type="scientific">Streptomyces mauvecolor</name>
    <dbReference type="NCBI Taxonomy" id="58345"/>
    <lineage>
        <taxon>Bacteria</taxon>
        <taxon>Bacillati</taxon>
        <taxon>Actinomycetota</taxon>
        <taxon>Actinomycetes</taxon>
        <taxon>Kitasatosporales</taxon>
        <taxon>Streptomycetaceae</taxon>
        <taxon>Streptomyces</taxon>
    </lineage>
</organism>
<dbReference type="SUPFAM" id="SSF53597">
    <property type="entry name" value="Dihydrofolate reductase-like"/>
    <property type="match status" value="1"/>
</dbReference>
<protein>
    <submittedName>
        <fullName evidence="2">Dihydrofolate reductase family protein</fullName>
    </submittedName>
</protein>
<dbReference type="Proteomes" id="UP001595834">
    <property type="component" value="Unassembled WGS sequence"/>
</dbReference>
<dbReference type="InterPro" id="IPR002734">
    <property type="entry name" value="RibDG_C"/>
</dbReference>
<feature type="domain" description="Bacterial bifunctional deaminase-reductase C-terminal" evidence="1">
    <location>
        <begin position="2"/>
        <end position="181"/>
    </location>
</feature>
<dbReference type="PANTHER" id="PTHR38011:SF11">
    <property type="entry name" value="2,5-DIAMINO-6-RIBOSYLAMINO-4(3H)-PYRIMIDINONE 5'-PHOSPHATE REDUCTASE"/>
    <property type="match status" value="1"/>
</dbReference>
<keyword evidence="3" id="KW-1185">Reference proteome</keyword>
<sequence>MRKIILPMSVSLDGFFAGPEGEIDWHMVDDELHRYVNEQLRPMGAFISGRVTHELMAEYWPTADSDPSASPPEVEFAGIWREMPKIVYSRTLQKADWNTTVKHEVVPAEIEALKAWPGGDLVIGGANLAATFRQYDLIDAYRLYVHPVLLGTGKRLFPTSYSDTHKLRLVETRTFGNGVVLLHHERVRTAE</sequence>
<reference evidence="3" key="1">
    <citation type="journal article" date="2019" name="Int. J. Syst. Evol. Microbiol.">
        <title>The Global Catalogue of Microorganisms (GCM) 10K type strain sequencing project: providing services to taxonomists for standard genome sequencing and annotation.</title>
        <authorList>
            <consortium name="The Broad Institute Genomics Platform"/>
            <consortium name="The Broad Institute Genome Sequencing Center for Infectious Disease"/>
            <person name="Wu L."/>
            <person name="Ma J."/>
        </authorList>
    </citation>
    <scope>NUCLEOTIDE SEQUENCE [LARGE SCALE GENOMIC DNA]</scope>
    <source>
        <strain evidence="3">CCM 7224</strain>
    </source>
</reference>
<proteinExistence type="predicted"/>
<evidence type="ECO:0000313" key="2">
    <source>
        <dbReference type="EMBL" id="MFC4960480.1"/>
    </source>
</evidence>
<gene>
    <name evidence="2" type="ORF">ACFPFX_29705</name>
</gene>
<dbReference type="InterPro" id="IPR024072">
    <property type="entry name" value="DHFR-like_dom_sf"/>
</dbReference>
<evidence type="ECO:0000313" key="3">
    <source>
        <dbReference type="Proteomes" id="UP001595834"/>
    </source>
</evidence>
<evidence type="ECO:0000259" key="1">
    <source>
        <dbReference type="Pfam" id="PF01872"/>
    </source>
</evidence>
<dbReference type="RefSeq" id="WP_344374203.1">
    <property type="nucleotide sequence ID" value="NZ_BAAASQ010000008.1"/>
</dbReference>
<dbReference type="InterPro" id="IPR050765">
    <property type="entry name" value="Riboflavin_Biosynth_HTPR"/>
</dbReference>
<dbReference type="EMBL" id="JBHSIZ010000036">
    <property type="protein sequence ID" value="MFC4960480.1"/>
    <property type="molecule type" value="Genomic_DNA"/>
</dbReference>
<comment type="caution">
    <text evidence="2">The sequence shown here is derived from an EMBL/GenBank/DDBJ whole genome shotgun (WGS) entry which is preliminary data.</text>
</comment>